<dbReference type="Pfam" id="PF03401">
    <property type="entry name" value="TctC"/>
    <property type="match status" value="1"/>
</dbReference>
<dbReference type="AlphaFoldDB" id="A0A480AT67"/>
<sequence>MRRRPLLALGLLPTWPAAQAGVVQCVVPSKAGGGFDLTCQLTQALLAQPGPPPRLVYQPGGIGALTYSEVVRGGRPESRELVAFSTGTLLNIAQGRFGPWRPERLRWVAGLAQDHGVVAVHRDAPWPTLAALLADLRRQPAAVAFATGGTIGSQDWMKAALLARAAGVSHKRLRCVAFEGGGDALRALQDRHVQVLCGDVAELMAPLAQGVPVRLLATLAPARLPGRLAQVPTAEEQGVDLRWPILRGVYAPADHPAAQLAPVLEQLETALRSPAHAARVQALGMQPLALTGAPLAQEVEAQLSRLRGLAHSLGLTALRPPGG</sequence>
<dbReference type="Gene3D" id="3.40.190.150">
    <property type="entry name" value="Bordetella uptake gene, domain 1"/>
    <property type="match status" value="1"/>
</dbReference>
<dbReference type="SUPFAM" id="SSF53850">
    <property type="entry name" value="Periplasmic binding protein-like II"/>
    <property type="match status" value="1"/>
</dbReference>
<dbReference type="Gene3D" id="3.40.190.10">
    <property type="entry name" value="Periplasmic binding protein-like II"/>
    <property type="match status" value="1"/>
</dbReference>
<dbReference type="EMBL" id="BJCL01000005">
    <property type="protein sequence ID" value="GCL63292.1"/>
    <property type="molecule type" value="Genomic_DNA"/>
</dbReference>
<evidence type="ECO:0000256" key="1">
    <source>
        <dbReference type="ARBA" id="ARBA00006987"/>
    </source>
</evidence>
<proteinExistence type="inferred from homology"/>
<name>A0A480AT67_9BURK</name>
<keyword evidence="4" id="KW-1185">Reference proteome</keyword>
<organism evidence="3 4">
    <name type="scientific">Pseudaquabacterium pictum</name>
    <dbReference type="NCBI Taxonomy" id="2315236"/>
    <lineage>
        <taxon>Bacteria</taxon>
        <taxon>Pseudomonadati</taxon>
        <taxon>Pseudomonadota</taxon>
        <taxon>Betaproteobacteria</taxon>
        <taxon>Burkholderiales</taxon>
        <taxon>Sphaerotilaceae</taxon>
        <taxon>Pseudaquabacterium</taxon>
    </lineage>
</organism>
<dbReference type="Proteomes" id="UP000301751">
    <property type="component" value="Unassembled WGS sequence"/>
</dbReference>
<evidence type="ECO:0000313" key="3">
    <source>
        <dbReference type="EMBL" id="GCL63292.1"/>
    </source>
</evidence>
<evidence type="ECO:0000313" key="4">
    <source>
        <dbReference type="Proteomes" id="UP000301751"/>
    </source>
</evidence>
<reference evidence="4" key="1">
    <citation type="submission" date="2019-03" db="EMBL/GenBank/DDBJ databases">
        <title>Aquabacterium pictum sp.nov., the first bacteriochlorophyll a-containing freshwater bacterium in the genus Aquabacterium of the class Betaproteobacteria.</title>
        <authorList>
            <person name="Hirose S."/>
            <person name="Tank M."/>
            <person name="Hara E."/>
            <person name="Tamaki H."/>
            <person name="Takaichi S."/>
            <person name="Haruta S."/>
            <person name="Hanada S."/>
        </authorList>
    </citation>
    <scope>NUCLEOTIDE SEQUENCE [LARGE SCALE GENOMIC DNA]</scope>
    <source>
        <strain evidence="4">W35</strain>
    </source>
</reference>
<dbReference type="PANTHER" id="PTHR42928">
    <property type="entry name" value="TRICARBOXYLATE-BINDING PROTEIN"/>
    <property type="match status" value="1"/>
</dbReference>
<comment type="similarity">
    <text evidence="1">Belongs to the UPF0065 (bug) family.</text>
</comment>
<gene>
    <name evidence="3" type="ORF">AQPW35_23730</name>
</gene>
<dbReference type="OrthoDB" id="9780943at2"/>
<dbReference type="PANTHER" id="PTHR42928:SF3">
    <property type="entry name" value="UPF0065 PROTEIN YFLP"/>
    <property type="match status" value="1"/>
</dbReference>
<feature type="signal peptide" evidence="2">
    <location>
        <begin position="1"/>
        <end position="20"/>
    </location>
</feature>
<dbReference type="InterPro" id="IPR042100">
    <property type="entry name" value="Bug_dom1"/>
</dbReference>
<dbReference type="InterPro" id="IPR005064">
    <property type="entry name" value="BUG"/>
</dbReference>
<accession>A0A480AT67</accession>
<comment type="caution">
    <text evidence="3">The sequence shown here is derived from an EMBL/GenBank/DDBJ whole genome shotgun (WGS) entry which is preliminary data.</text>
</comment>
<protein>
    <submittedName>
        <fullName evidence="3">C4-dicarboxylate ABC transporter substrate-binding protein</fullName>
    </submittedName>
</protein>
<keyword evidence="2" id="KW-0732">Signal</keyword>
<evidence type="ECO:0000256" key="2">
    <source>
        <dbReference type="SAM" id="SignalP"/>
    </source>
</evidence>
<dbReference type="PIRSF" id="PIRSF017082">
    <property type="entry name" value="YflP"/>
    <property type="match status" value="1"/>
</dbReference>
<dbReference type="RefSeq" id="WP_137733031.1">
    <property type="nucleotide sequence ID" value="NZ_BJCL01000005.1"/>
</dbReference>
<feature type="chain" id="PRO_5019749030" evidence="2">
    <location>
        <begin position="21"/>
        <end position="323"/>
    </location>
</feature>